<accession>A0A9W6YU22</accession>
<feature type="compositionally biased region" description="Low complexity" evidence="4">
    <location>
        <begin position="160"/>
        <end position="175"/>
    </location>
</feature>
<evidence type="ECO:0000256" key="2">
    <source>
        <dbReference type="ARBA" id="ARBA00022737"/>
    </source>
</evidence>
<dbReference type="SUPFAM" id="SSF50978">
    <property type="entry name" value="WD40 repeat-like"/>
    <property type="match status" value="1"/>
</dbReference>
<feature type="compositionally biased region" description="Polar residues" evidence="4">
    <location>
        <begin position="176"/>
        <end position="198"/>
    </location>
</feature>
<sequence>MDSNDIFDEDIDLLNNPENEDEDEDDDEDVPMHDAPSTLPGQDDQQDQDMMDEDDEDDGDEDVNDNDGEDDDENDNDDDDDDEDDDGDDDDDDENNENDDSLVKSGSEQPDLASVTETPIGKKPTKKTTTITSVSPESSKKQTSPLSKQLFPPKDTPKDANTITTSTNESATSTTDKPSLSTTTNTANDSTKSASIRSNDPFIDDDSDAPKKVPDSEQPQQQPKSPSPVQTLRQKLVEKAKTTVIVEVSPHVAIPYAVPVHSLAVTRGPRWMFTGGEDGIIRKFDFFGSVEGKSPLTVAQRHQLVDSISFGGMMNSYWENEQPYYKDELLKMLVKEAEAAVKPTRGKKKNQQQTVTVDPNGITSYEPRLSPVYSLAVESNGFWLLSGLKSGGITLQSVRSGEGVIRYYFREGKDEKQHSSTVSCLKMNSDETRFLSGSWDQKILQWDLNTGQNITSFVKSTGQISSLDFRPVGGMDLALIDDGSSADGDVSKNDDDKKDDDLDSLFGGSDDDDDDTQLSIKDKDTASKSTADTASLDANSETHEETMKQNIKQYQQETVNAGYYEGCVRSDNVFLSSSINGTVNIWDARLSTPNNEVASIGHESSNSPWCMSAIWSVSGNEIYAGRRNAVVDEFDLRKMEAPKRQFKFPAASGPISCVRTLPNKDYLLCGCQDNVRLYDLKLAEEESLAESKKKKKIPFMIIPGHNGGILSDLYVDPTCRFMISSSGNRGWQGKCSEYVFIYRVLAT</sequence>
<name>A0A9W6YU22_AMBMO</name>
<evidence type="ECO:0000256" key="4">
    <source>
        <dbReference type="SAM" id="MobiDB-lite"/>
    </source>
</evidence>
<feature type="compositionally biased region" description="Polar residues" evidence="4">
    <location>
        <begin position="527"/>
        <end position="539"/>
    </location>
</feature>
<comment type="caution">
    <text evidence="6">The sequence shown here is derived from an EMBL/GenBank/DDBJ whole genome shotgun (WGS) entry which is preliminary data.</text>
</comment>
<evidence type="ECO:0000259" key="5">
    <source>
        <dbReference type="Pfam" id="PF23798"/>
    </source>
</evidence>
<reference evidence="6" key="1">
    <citation type="submission" date="2023-04" db="EMBL/GenBank/DDBJ databases">
        <title>Ambrosiozyma monospora NBRC 1965.</title>
        <authorList>
            <person name="Ichikawa N."/>
            <person name="Sato H."/>
            <person name="Tonouchi N."/>
        </authorList>
    </citation>
    <scope>NUCLEOTIDE SEQUENCE</scope>
    <source>
        <strain evidence="6">NBRC 1965</strain>
    </source>
</reference>
<feature type="domain" description="Transcription factor spt8 beta-propeller" evidence="5">
    <location>
        <begin position="248"/>
        <end position="343"/>
    </location>
</feature>
<evidence type="ECO:0000256" key="1">
    <source>
        <dbReference type="ARBA" id="ARBA00022574"/>
    </source>
</evidence>
<feature type="compositionally biased region" description="Low complexity" evidence="4">
    <location>
        <begin position="116"/>
        <end position="132"/>
    </location>
</feature>
<proteinExistence type="predicted"/>
<dbReference type="PANTHER" id="PTHR22847:SF735">
    <property type="entry name" value="AFR153WP"/>
    <property type="match status" value="1"/>
</dbReference>
<dbReference type="PANTHER" id="PTHR22847">
    <property type="entry name" value="WD40 REPEAT PROTEIN"/>
    <property type="match status" value="1"/>
</dbReference>
<feature type="compositionally biased region" description="Basic and acidic residues" evidence="4">
    <location>
        <begin position="489"/>
        <end position="500"/>
    </location>
</feature>
<feature type="compositionally biased region" description="Acidic residues" evidence="4">
    <location>
        <begin position="501"/>
        <end position="516"/>
    </location>
</feature>
<feature type="compositionally biased region" description="Low complexity" evidence="4">
    <location>
        <begin position="216"/>
        <end position="230"/>
    </location>
</feature>
<evidence type="ECO:0000313" key="6">
    <source>
        <dbReference type="EMBL" id="GMG22331.1"/>
    </source>
</evidence>
<evidence type="ECO:0000313" key="7">
    <source>
        <dbReference type="Proteomes" id="UP001165063"/>
    </source>
</evidence>
<dbReference type="InterPro" id="IPR036322">
    <property type="entry name" value="WD40_repeat_dom_sf"/>
</dbReference>
<feature type="repeat" description="WD" evidence="3">
    <location>
        <begin position="415"/>
        <end position="456"/>
    </location>
</feature>
<dbReference type="Gene3D" id="2.130.10.10">
    <property type="entry name" value="YVTN repeat-like/Quinoprotein amine dehydrogenase"/>
    <property type="match status" value="2"/>
</dbReference>
<dbReference type="EMBL" id="BSXU01000973">
    <property type="protein sequence ID" value="GMG22331.1"/>
    <property type="molecule type" value="Genomic_DNA"/>
</dbReference>
<dbReference type="SMART" id="SM00320">
    <property type="entry name" value="WD40"/>
    <property type="match status" value="6"/>
</dbReference>
<feature type="compositionally biased region" description="Acidic residues" evidence="4">
    <location>
        <begin position="44"/>
        <end position="100"/>
    </location>
</feature>
<keyword evidence="7" id="KW-1185">Reference proteome</keyword>
<organism evidence="6 7">
    <name type="scientific">Ambrosiozyma monospora</name>
    <name type="common">Yeast</name>
    <name type="synonym">Endomycopsis monosporus</name>
    <dbReference type="NCBI Taxonomy" id="43982"/>
    <lineage>
        <taxon>Eukaryota</taxon>
        <taxon>Fungi</taxon>
        <taxon>Dikarya</taxon>
        <taxon>Ascomycota</taxon>
        <taxon>Saccharomycotina</taxon>
        <taxon>Pichiomycetes</taxon>
        <taxon>Pichiales</taxon>
        <taxon>Pichiaceae</taxon>
        <taxon>Ambrosiozyma</taxon>
    </lineage>
</organism>
<dbReference type="PROSITE" id="PS50294">
    <property type="entry name" value="WD_REPEATS_REGION"/>
    <property type="match status" value="1"/>
</dbReference>
<dbReference type="GO" id="GO:0005634">
    <property type="term" value="C:nucleus"/>
    <property type="evidence" value="ECO:0007669"/>
    <property type="project" value="TreeGrafter"/>
</dbReference>
<feature type="compositionally biased region" description="Polar residues" evidence="4">
    <location>
        <begin position="133"/>
        <end position="147"/>
    </location>
</feature>
<feature type="region of interest" description="Disordered" evidence="4">
    <location>
        <begin position="483"/>
        <end position="548"/>
    </location>
</feature>
<dbReference type="Pfam" id="PF23798">
    <property type="entry name" value="Beta-prop_SPT8"/>
    <property type="match status" value="2"/>
</dbReference>
<dbReference type="AlphaFoldDB" id="A0A9W6YU22"/>
<keyword evidence="2" id="KW-0677">Repeat</keyword>
<dbReference type="InterPro" id="IPR015943">
    <property type="entry name" value="WD40/YVTN_repeat-like_dom_sf"/>
</dbReference>
<evidence type="ECO:0000256" key="3">
    <source>
        <dbReference type="PROSITE-ProRule" id="PRU00221"/>
    </source>
</evidence>
<feature type="region of interest" description="Disordered" evidence="4">
    <location>
        <begin position="1"/>
        <end position="231"/>
    </location>
</feature>
<keyword evidence="1 3" id="KW-0853">WD repeat</keyword>
<dbReference type="InterPro" id="IPR057544">
    <property type="entry name" value="Beta-prop_SPT8"/>
</dbReference>
<feature type="domain" description="Transcription factor spt8 beta-propeller" evidence="5">
    <location>
        <begin position="361"/>
        <end position="743"/>
    </location>
</feature>
<gene>
    <name evidence="6" type="ORF">Amon01_000260900</name>
</gene>
<protein>
    <submittedName>
        <fullName evidence="6">Unnamed protein product</fullName>
    </submittedName>
</protein>
<dbReference type="OrthoDB" id="10260946at2759"/>
<feature type="compositionally biased region" description="Acidic residues" evidence="4">
    <location>
        <begin position="1"/>
        <end position="29"/>
    </location>
</feature>
<dbReference type="Proteomes" id="UP001165063">
    <property type="component" value="Unassembled WGS sequence"/>
</dbReference>
<dbReference type="InterPro" id="IPR001680">
    <property type="entry name" value="WD40_rpt"/>
</dbReference>
<dbReference type="PROSITE" id="PS50082">
    <property type="entry name" value="WD_REPEATS_2"/>
    <property type="match status" value="1"/>
</dbReference>